<name>A0ABR1CQ37_NECAM</name>
<keyword evidence="1" id="KW-0812">Transmembrane</keyword>
<evidence type="ECO:0000313" key="2">
    <source>
        <dbReference type="EMBL" id="KAK6739545.1"/>
    </source>
</evidence>
<feature type="transmembrane region" description="Helical" evidence="1">
    <location>
        <begin position="51"/>
        <end position="72"/>
    </location>
</feature>
<dbReference type="EMBL" id="JAVFWL010000003">
    <property type="protein sequence ID" value="KAK6739545.1"/>
    <property type="molecule type" value="Genomic_DNA"/>
</dbReference>
<reference evidence="2 3" key="1">
    <citation type="submission" date="2023-08" db="EMBL/GenBank/DDBJ databases">
        <title>A Necator americanus chromosomal reference genome.</title>
        <authorList>
            <person name="Ilik V."/>
            <person name="Petrzelkova K.J."/>
            <person name="Pardy F."/>
            <person name="Fuh T."/>
            <person name="Niatou-Singa F.S."/>
            <person name="Gouil Q."/>
            <person name="Baker L."/>
            <person name="Ritchie M.E."/>
            <person name="Jex A.R."/>
            <person name="Gazzola D."/>
            <person name="Li H."/>
            <person name="Toshio Fujiwara R."/>
            <person name="Zhan B."/>
            <person name="Aroian R.V."/>
            <person name="Pafco B."/>
            <person name="Schwarz E.M."/>
        </authorList>
    </citation>
    <scope>NUCLEOTIDE SEQUENCE [LARGE SCALE GENOMIC DNA]</scope>
    <source>
        <strain evidence="2 3">Aroian</strain>
        <tissue evidence="2">Whole animal</tissue>
    </source>
</reference>
<comment type="caution">
    <text evidence="2">The sequence shown here is derived from an EMBL/GenBank/DDBJ whole genome shotgun (WGS) entry which is preliminary data.</text>
</comment>
<evidence type="ECO:0000256" key="1">
    <source>
        <dbReference type="SAM" id="Phobius"/>
    </source>
</evidence>
<gene>
    <name evidence="2" type="primary">Necator_chrIII.g8958</name>
    <name evidence="2" type="ORF">RB195_008193</name>
</gene>
<proteinExistence type="predicted"/>
<keyword evidence="1" id="KW-1133">Transmembrane helix</keyword>
<protein>
    <submittedName>
        <fullName evidence="2">Uncharacterized protein</fullName>
    </submittedName>
</protein>
<accession>A0ABR1CQ37</accession>
<evidence type="ECO:0000313" key="3">
    <source>
        <dbReference type="Proteomes" id="UP001303046"/>
    </source>
</evidence>
<organism evidence="2 3">
    <name type="scientific">Necator americanus</name>
    <name type="common">Human hookworm</name>
    <dbReference type="NCBI Taxonomy" id="51031"/>
    <lineage>
        <taxon>Eukaryota</taxon>
        <taxon>Metazoa</taxon>
        <taxon>Ecdysozoa</taxon>
        <taxon>Nematoda</taxon>
        <taxon>Chromadorea</taxon>
        <taxon>Rhabditida</taxon>
        <taxon>Rhabditina</taxon>
        <taxon>Rhabditomorpha</taxon>
        <taxon>Strongyloidea</taxon>
        <taxon>Ancylostomatidae</taxon>
        <taxon>Bunostominae</taxon>
        <taxon>Necator</taxon>
    </lineage>
</organism>
<sequence length="74" mass="8412">MINKSKLLRDNSKTAVFCFEPGVAENTTDVDIVNGARPSFMDMHSPDIKRVNQITLMAGCVEALYWILSFFFCY</sequence>
<dbReference type="Proteomes" id="UP001303046">
    <property type="component" value="Unassembled WGS sequence"/>
</dbReference>
<keyword evidence="3" id="KW-1185">Reference proteome</keyword>
<keyword evidence="1" id="KW-0472">Membrane</keyword>